<dbReference type="Proteomes" id="UP000736672">
    <property type="component" value="Unassembled WGS sequence"/>
</dbReference>
<protein>
    <submittedName>
        <fullName evidence="2">Uncharacterized protein</fullName>
    </submittedName>
</protein>
<sequence length="216" mass="24751">MTPTNSKLTNNTPQSEGATQLSQQQVASPVQEIVRQGPQQPLRSPPGLSYGQDQSLIAPPNEPPHPQSLIPEVLISRDTIEYVGFTPQAAAKMWNAWVEWPRGLVRRETDPEDGKPYITFLQFMIRHIVYAEDAVYSKLDEWESCMDGYGLSRSTQESVKSFTRHPQLLHVNCSYWSKMIVLSHYEVLQGLQRTCPLHMMRSNSTRHRVLPFKFTR</sequence>
<accession>A0A9P9RAG2</accession>
<keyword evidence="3" id="KW-1185">Reference proteome</keyword>
<evidence type="ECO:0000313" key="2">
    <source>
        <dbReference type="EMBL" id="KAH7271807.1"/>
    </source>
</evidence>
<feature type="region of interest" description="Disordered" evidence="1">
    <location>
        <begin position="1"/>
        <end position="68"/>
    </location>
</feature>
<feature type="compositionally biased region" description="Polar residues" evidence="1">
    <location>
        <begin position="1"/>
        <end position="28"/>
    </location>
</feature>
<dbReference type="AlphaFoldDB" id="A0A9P9RAG2"/>
<evidence type="ECO:0000313" key="3">
    <source>
        <dbReference type="Proteomes" id="UP000736672"/>
    </source>
</evidence>
<organism evidence="2 3">
    <name type="scientific">Fusarium solani</name>
    <name type="common">Filamentous fungus</name>
    <dbReference type="NCBI Taxonomy" id="169388"/>
    <lineage>
        <taxon>Eukaryota</taxon>
        <taxon>Fungi</taxon>
        <taxon>Dikarya</taxon>
        <taxon>Ascomycota</taxon>
        <taxon>Pezizomycotina</taxon>
        <taxon>Sordariomycetes</taxon>
        <taxon>Hypocreomycetidae</taxon>
        <taxon>Hypocreales</taxon>
        <taxon>Nectriaceae</taxon>
        <taxon>Fusarium</taxon>
        <taxon>Fusarium solani species complex</taxon>
    </lineage>
</organism>
<dbReference type="OrthoDB" id="5429780at2759"/>
<comment type="caution">
    <text evidence="2">The sequence shown here is derived from an EMBL/GenBank/DDBJ whole genome shotgun (WGS) entry which is preliminary data.</text>
</comment>
<reference evidence="2" key="1">
    <citation type="journal article" date="2021" name="Nat. Commun.">
        <title>Genetic determinants of endophytism in the Arabidopsis root mycobiome.</title>
        <authorList>
            <person name="Mesny F."/>
            <person name="Miyauchi S."/>
            <person name="Thiergart T."/>
            <person name="Pickel B."/>
            <person name="Atanasova L."/>
            <person name="Karlsson M."/>
            <person name="Huettel B."/>
            <person name="Barry K.W."/>
            <person name="Haridas S."/>
            <person name="Chen C."/>
            <person name="Bauer D."/>
            <person name="Andreopoulos W."/>
            <person name="Pangilinan J."/>
            <person name="LaButti K."/>
            <person name="Riley R."/>
            <person name="Lipzen A."/>
            <person name="Clum A."/>
            <person name="Drula E."/>
            <person name="Henrissat B."/>
            <person name="Kohler A."/>
            <person name="Grigoriev I.V."/>
            <person name="Martin F.M."/>
            <person name="Hacquard S."/>
        </authorList>
    </citation>
    <scope>NUCLEOTIDE SEQUENCE</scope>
    <source>
        <strain evidence="2">FSSC 5 MPI-SDFR-AT-0091</strain>
    </source>
</reference>
<dbReference type="EMBL" id="JAGTJS010000004">
    <property type="protein sequence ID" value="KAH7271807.1"/>
    <property type="molecule type" value="Genomic_DNA"/>
</dbReference>
<evidence type="ECO:0000256" key="1">
    <source>
        <dbReference type="SAM" id="MobiDB-lite"/>
    </source>
</evidence>
<gene>
    <name evidence="2" type="ORF">B0J15DRAFT_544680</name>
</gene>
<proteinExistence type="predicted"/>
<name>A0A9P9RAG2_FUSSL</name>